<accession>A0ABW5E901</accession>
<name>A0ABW5E901_9GAMM</name>
<dbReference type="SUPFAM" id="SSF53300">
    <property type="entry name" value="vWA-like"/>
    <property type="match status" value="1"/>
</dbReference>
<evidence type="ECO:0000313" key="4">
    <source>
        <dbReference type="EMBL" id="MFD2310073.1"/>
    </source>
</evidence>
<comment type="caution">
    <text evidence="4">The sequence shown here is derived from an EMBL/GenBank/DDBJ whole genome shotgun (WGS) entry which is preliminary data.</text>
</comment>
<organism evidence="4 5">
    <name type="scientific">Microbulbifer halophilus</name>
    <dbReference type="NCBI Taxonomy" id="453963"/>
    <lineage>
        <taxon>Bacteria</taxon>
        <taxon>Pseudomonadati</taxon>
        <taxon>Pseudomonadota</taxon>
        <taxon>Gammaproteobacteria</taxon>
        <taxon>Cellvibrionales</taxon>
        <taxon>Microbulbiferaceae</taxon>
        <taxon>Microbulbifer</taxon>
    </lineage>
</organism>
<evidence type="ECO:0000313" key="5">
    <source>
        <dbReference type="Proteomes" id="UP001597425"/>
    </source>
</evidence>
<dbReference type="InterPro" id="IPR013694">
    <property type="entry name" value="VIT"/>
</dbReference>
<dbReference type="SMART" id="SM00327">
    <property type="entry name" value="VWA"/>
    <property type="match status" value="1"/>
</dbReference>
<feature type="domain" description="VWFA" evidence="2">
    <location>
        <begin position="399"/>
        <end position="571"/>
    </location>
</feature>
<reference evidence="5" key="1">
    <citation type="journal article" date="2019" name="Int. J. Syst. Evol. Microbiol.">
        <title>The Global Catalogue of Microorganisms (GCM) 10K type strain sequencing project: providing services to taxonomists for standard genome sequencing and annotation.</title>
        <authorList>
            <consortium name="The Broad Institute Genomics Platform"/>
            <consortium name="The Broad Institute Genome Sequencing Center for Infectious Disease"/>
            <person name="Wu L."/>
            <person name="Ma J."/>
        </authorList>
    </citation>
    <scope>NUCLEOTIDE SEQUENCE [LARGE SCALE GENOMIC DNA]</scope>
    <source>
        <strain evidence="5">KCTC 12848</strain>
    </source>
</reference>
<gene>
    <name evidence="4" type="ORF">ACFSKX_06535</name>
</gene>
<dbReference type="EMBL" id="JBHUJD010000006">
    <property type="protein sequence ID" value="MFD2310073.1"/>
    <property type="molecule type" value="Genomic_DNA"/>
</dbReference>
<proteinExistence type="predicted"/>
<dbReference type="InterPro" id="IPR002035">
    <property type="entry name" value="VWF_A"/>
</dbReference>
<dbReference type="CDD" id="cd01461">
    <property type="entry name" value="vWA_interalpha_trypsin_inhibitor"/>
    <property type="match status" value="1"/>
</dbReference>
<sequence>MNRALFSGQRVPRDLLVLPTEEYYRRRYRGSRRGRWLLFVVTVLAVVLAAVGARAEEGAAAGSGGVTLNDVEAGDLLFAGGGEGRYLPAVHLASKAQVSVRGLVAEVTLKQEFANRSDQWREAVYALPLPENAAVAGLEIRVGERRIVGKVREREKAQQIYKAARKAGKRAALLEQQRPNLFTNKVANIAPGETVQVQVRYLQPVRYDGGTFSLRLPTTLTPRYIPGEVIPDAQTELAADSSGWALPTDRVPDAHKITPFMWIPPVESTLGGSAKLPGAAPGRFMQPAAERSAGGSHRISIDVELDGGLPLADISSPYHAIDFDKRSDGRYAVRLKHGSAVMDRDFALQWRPRTSAMPRAALFTQKSPQAGDGDEASTYLQLLLLPPDAGRNVRRLPREVVYVIDTSGSMGGNSIRQAKESLLLALSRLQPGDRFNVIEFNSDTRAFFPRPVAAEKQHIQHARDRVEGLRASGGTEMAPALRLALSQQLPGDNSLVRQVVFITDGAVGNERALFELIHGQLQQARLFTVGIGSAPNGHFMRKAAQFGRGASITIGDLGEVQEQMQALFAKLENPLVTDLQLTWPRGLKVDAYPKRLPDLYRGEPVQLVARIDGGSLKGEVALRGRLAGRQFRRSLLLKESGDGSGRGIGSVWARARIESLRDRQLEVGEHSEAGRELRQQILQLALDHQLASPYTSFVAVEEEVVRPRGEGVSKSPVPNAVARGQVLQTQAYPPTAAGLYAQLLTAAGLLGLAGLLCRGRLLKGRLLRRLRELLRRVVPDPRRARRPLERGLVRGH</sequence>
<dbReference type="PROSITE" id="PS50234">
    <property type="entry name" value="VWFA"/>
    <property type="match status" value="1"/>
</dbReference>
<feature type="transmembrane region" description="Helical" evidence="1">
    <location>
        <begin position="36"/>
        <end position="53"/>
    </location>
</feature>
<dbReference type="Proteomes" id="UP001597425">
    <property type="component" value="Unassembled WGS sequence"/>
</dbReference>
<keyword evidence="1" id="KW-0472">Membrane</keyword>
<dbReference type="Pfam" id="PF13768">
    <property type="entry name" value="VWA_3"/>
    <property type="match status" value="1"/>
</dbReference>
<dbReference type="PANTHER" id="PTHR45737">
    <property type="entry name" value="VON WILLEBRAND FACTOR A DOMAIN-CONTAINING PROTEIN 5A"/>
    <property type="match status" value="1"/>
</dbReference>
<keyword evidence="5" id="KW-1185">Reference proteome</keyword>
<evidence type="ECO:0000256" key="1">
    <source>
        <dbReference type="SAM" id="Phobius"/>
    </source>
</evidence>
<keyword evidence="1" id="KW-1133">Transmembrane helix</keyword>
<dbReference type="SMART" id="SM00609">
    <property type="entry name" value="VIT"/>
    <property type="match status" value="1"/>
</dbReference>
<evidence type="ECO:0000259" key="2">
    <source>
        <dbReference type="PROSITE" id="PS50234"/>
    </source>
</evidence>
<dbReference type="Gene3D" id="3.40.50.410">
    <property type="entry name" value="von Willebrand factor, type A domain"/>
    <property type="match status" value="1"/>
</dbReference>
<evidence type="ECO:0000259" key="3">
    <source>
        <dbReference type="PROSITE" id="PS51468"/>
    </source>
</evidence>
<dbReference type="InterPro" id="IPR036465">
    <property type="entry name" value="vWFA_dom_sf"/>
</dbReference>
<dbReference type="PANTHER" id="PTHR45737:SF6">
    <property type="entry name" value="VON WILLEBRAND FACTOR A DOMAIN-CONTAINING PROTEIN 5A"/>
    <property type="match status" value="1"/>
</dbReference>
<dbReference type="Pfam" id="PF08487">
    <property type="entry name" value="VIT"/>
    <property type="match status" value="1"/>
</dbReference>
<keyword evidence="1" id="KW-0812">Transmembrane</keyword>
<dbReference type="PROSITE" id="PS51468">
    <property type="entry name" value="VIT"/>
    <property type="match status" value="1"/>
</dbReference>
<dbReference type="RefSeq" id="WP_265720034.1">
    <property type="nucleotide sequence ID" value="NZ_JAPIVK010000001.1"/>
</dbReference>
<feature type="transmembrane region" description="Helical" evidence="1">
    <location>
        <begin position="739"/>
        <end position="761"/>
    </location>
</feature>
<protein>
    <submittedName>
        <fullName evidence="4">VIT domain-containing protein</fullName>
    </submittedName>
</protein>
<feature type="domain" description="VIT" evidence="3">
    <location>
        <begin position="75"/>
        <end position="203"/>
    </location>
</feature>